<keyword evidence="3" id="KW-1185">Reference proteome</keyword>
<protein>
    <submittedName>
        <fullName evidence="2">Uncharacterized protein</fullName>
    </submittedName>
</protein>
<evidence type="ECO:0000256" key="1">
    <source>
        <dbReference type="SAM" id="Phobius"/>
    </source>
</evidence>
<accession>A0AAV0FKC2</accession>
<dbReference type="EMBL" id="CAMAPF010000991">
    <property type="protein sequence ID" value="CAH9135995.1"/>
    <property type="molecule type" value="Genomic_DNA"/>
</dbReference>
<comment type="caution">
    <text evidence="2">The sequence shown here is derived from an EMBL/GenBank/DDBJ whole genome shotgun (WGS) entry which is preliminary data.</text>
</comment>
<name>A0AAV0FKC2_9ASTE</name>
<keyword evidence="1" id="KW-0472">Membrane</keyword>
<reference evidence="2" key="1">
    <citation type="submission" date="2022-07" db="EMBL/GenBank/DDBJ databases">
        <authorList>
            <person name="Macas J."/>
            <person name="Novak P."/>
            <person name="Neumann P."/>
        </authorList>
    </citation>
    <scope>NUCLEOTIDE SEQUENCE</scope>
</reference>
<dbReference type="AlphaFoldDB" id="A0AAV0FKC2"/>
<proteinExistence type="predicted"/>
<keyword evidence="1" id="KW-1133">Transmembrane helix</keyword>
<sequence>MVMLISSVSVSSIWLPCLIVFVFLSLYYRFGKPQAIDLHLQIYMFMNPPNLYLFCSSRVRYFLFAQQRNKLLIFCLVNYSKIEIFAQFIETWFRSWRQTE</sequence>
<keyword evidence="1" id="KW-0812">Transmembrane</keyword>
<feature type="transmembrane region" description="Helical" evidence="1">
    <location>
        <begin position="12"/>
        <end position="30"/>
    </location>
</feature>
<dbReference type="Proteomes" id="UP001152523">
    <property type="component" value="Unassembled WGS sequence"/>
</dbReference>
<evidence type="ECO:0000313" key="2">
    <source>
        <dbReference type="EMBL" id="CAH9135995.1"/>
    </source>
</evidence>
<organism evidence="2 3">
    <name type="scientific">Cuscuta epithymum</name>
    <dbReference type="NCBI Taxonomy" id="186058"/>
    <lineage>
        <taxon>Eukaryota</taxon>
        <taxon>Viridiplantae</taxon>
        <taxon>Streptophyta</taxon>
        <taxon>Embryophyta</taxon>
        <taxon>Tracheophyta</taxon>
        <taxon>Spermatophyta</taxon>
        <taxon>Magnoliopsida</taxon>
        <taxon>eudicotyledons</taxon>
        <taxon>Gunneridae</taxon>
        <taxon>Pentapetalae</taxon>
        <taxon>asterids</taxon>
        <taxon>lamiids</taxon>
        <taxon>Solanales</taxon>
        <taxon>Convolvulaceae</taxon>
        <taxon>Cuscuteae</taxon>
        <taxon>Cuscuta</taxon>
        <taxon>Cuscuta subgen. Cuscuta</taxon>
    </lineage>
</organism>
<gene>
    <name evidence="2" type="ORF">CEPIT_LOCUS34942</name>
</gene>
<evidence type="ECO:0000313" key="3">
    <source>
        <dbReference type="Proteomes" id="UP001152523"/>
    </source>
</evidence>